<feature type="domain" description="Reverse transcriptase/retrotransposon-derived protein RNase H-like" evidence="1">
    <location>
        <begin position="2"/>
        <end position="55"/>
    </location>
</feature>
<dbReference type="SUPFAM" id="SSF56672">
    <property type="entry name" value="DNA/RNA polymerases"/>
    <property type="match status" value="1"/>
</dbReference>
<sequence>MIFDPNQPIELHCDASSIGFAVILIHIVDKKPRVVAYFSKKATPAQSKYHSYEQETNFDSSRINQAFSFVPTVQSFHGGHRLQVTIGIILKAKLEHTHTSMVELPTGIQLQDSLQTWHTYATR</sequence>
<dbReference type="InterPro" id="IPR041577">
    <property type="entry name" value="RT_RNaseH_2"/>
</dbReference>
<evidence type="ECO:0000313" key="3">
    <source>
        <dbReference type="RefSeq" id="XP_026677641.1"/>
    </source>
</evidence>
<proteinExistence type="predicted"/>
<dbReference type="GO" id="GO:0071897">
    <property type="term" value="P:DNA biosynthetic process"/>
    <property type="evidence" value="ECO:0007669"/>
    <property type="project" value="UniProtKB-ARBA"/>
</dbReference>
<accession>A0A3Q0IMV7</accession>
<protein>
    <submittedName>
        <fullName evidence="3">Uncharacterized protein LOC113466435 isoform X1</fullName>
    </submittedName>
    <submittedName>
        <fullName evidence="4">Uncharacterized protein LOC113466435 isoform X2</fullName>
    </submittedName>
</protein>
<dbReference type="OrthoDB" id="6382339at2759"/>
<organism evidence="2 3">
    <name type="scientific">Diaphorina citri</name>
    <name type="common">Asian citrus psyllid</name>
    <dbReference type="NCBI Taxonomy" id="121845"/>
    <lineage>
        <taxon>Eukaryota</taxon>
        <taxon>Metazoa</taxon>
        <taxon>Ecdysozoa</taxon>
        <taxon>Arthropoda</taxon>
        <taxon>Hexapoda</taxon>
        <taxon>Insecta</taxon>
        <taxon>Pterygota</taxon>
        <taxon>Neoptera</taxon>
        <taxon>Paraneoptera</taxon>
        <taxon>Hemiptera</taxon>
        <taxon>Sternorrhyncha</taxon>
        <taxon>Psylloidea</taxon>
        <taxon>Psyllidae</taxon>
        <taxon>Diaphorininae</taxon>
        <taxon>Diaphorina</taxon>
    </lineage>
</organism>
<dbReference type="PaxDb" id="121845-A0A3Q0IMV7"/>
<dbReference type="RefSeq" id="XP_026677642.1">
    <property type="nucleotide sequence ID" value="XM_026821841.1"/>
</dbReference>
<keyword evidence="2" id="KW-1185">Reference proteome</keyword>
<dbReference type="InterPro" id="IPR043502">
    <property type="entry name" value="DNA/RNA_pol_sf"/>
</dbReference>
<dbReference type="KEGG" id="dci:113466435"/>
<evidence type="ECO:0000313" key="2">
    <source>
        <dbReference type="Proteomes" id="UP000079169"/>
    </source>
</evidence>
<dbReference type="Pfam" id="PF17919">
    <property type="entry name" value="RT_RNaseH_2"/>
    <property type="match status" value="1"/>
</dbReference>
<evidence type="ECO:0000313" key="4">
    <source>
        <dbReference type="RefSeq" id="XP_026677642.1"/>
    </source>
</evidence>
<reference evidence="3 4" key="1">
    <citation type="submission" date="2025-04" db="UniProtKB">
        <authorList>
            <consortium name="RefSeq"/>
        </authorList>
    </citation>
    <scope>IDENTIFICATION</scope>
</reference>
<dbReference type="RefSeq" id="XP_026677641.1">
    <property type="nucleotide sequence ID" value="XM_026821840.1"/>
</dbReference>
<evidence type="ECO:0000259" key="1">
    <source>
        <dbReference type="Pfam" id="PF17919"/>
    </source>
</evidence>
<dbReference type="AlphaFoldDB" id="A0A3Q0IMV7"/>
<name>A0A3Q0IMV7_DIACI</name>
<dbReference type="GeneID" id="113466435"/>
<gene>
    <name evidence="3 4" type="primary">LOC113466435</name>
</gene>
<dbReference type="Proteomes" id="UP000079169">
    <property type="component" value="Unplaced"/>
</dbReference>